<feature type="compositionally biased region" description="Basic and acidic residues" evidence="6">
    <location>
        <begin position="21"/>
        <end position="31"/>
    </location>
</feature>
<feature type="transmembrane region" description="Helical" evidence="7">
    <location>
        <begin position="201"/>
        <end position="220"/>
    </location>
</feature>
<evidence type="ECO:0000256" key="3">
    <source>
        <dbReference type="ARBA" id="ARBA00022989"/>
    </source>
</evidence>
<keyword evidence="3 7" id="KW-1133">Transmembrane helix</keyword>
<dbReference type="AlphaFoldDB" id="A0A9P7SRC0"/>
<organism evidence="9 10">
    <name type="scientific">Claviceps arundinis</name>
    <dbReference type="NCBI Taxonomy" id="1623583"/>
    <lineage>
        <taxon>Eukaryota</taxon>
        <taxon>Fungi</taxon>
        <taxon>Dikarya</taxon>
        <taxon>Ascomycota</taxon>
        <taxon>Pezizomycotina</taxon>
        <taxon>Sordariomycetes</taxon>
        <taxon>Hypocreomycetidae</taxon>
        <taxon>Hypocreales</taxon>
        <taxon>Clavicipitaceae</taxon>
        <taxon>Claviceps</taxon>
    </lineage>
</organism>
<keyword evidence="2 7" id="KW-0812">Transmembrane</keyword>
<feature type="region of interest" description="Disordered" evidence="6">
    <location>
        <begin position="599"/>
        <end position="618"/>
    </location>
</feature>
<dbReference type="EMBL" id="SRPS01000097">
    <property type="protein sequence ID" value="KAG5969317.1"/>
    <property type="molecule type" value="Genomic_DNA"/>
</dbReference>
<accession>A0A9P7SRC0</accession>
<feature type="transmembrane region" description="Helical" evidence="7">
    <location>
        <begin position="363"/>
        <end position="388"/>
    </location>
</feature>
<feature type="transmembrane region" description="Helical" evidence="7">
    <location>
        <begin position="498"/>
        <end position="517"/>
    </location>
</feature>
<sequence length="618" mass="67404">MLSGRAKQAQHRTTTQEMAQDPEKASHDESNTHVVRPPPSSSSSLSFPSSTSTLTGTSVSINGPYLEPIRTVASHCLTSNVETDAERMAREPVAYIRTDSSIGSIASRQPEFEVDFSDNDSENPLNWALWYRCWVIFCVSFATWAATLYSTSYTSSMSGLMAEFGASKTLVTLGMTTYLLGLAAGSLVVAPLSELYGRQKVYVVCLLLWAVLIVPCGLAKSLTTIIVVRFIGAFFGAVMISNAPGTVVDVSNPDYLARSLSLFALAPLNGPVTGPIIGGFVFQYLGWRWTNWIVLIIAGLAISLMLTVRETYAPKILQRKAARMRKQTDDARYWCRYDQKVSTARLLKVNLSRPFVLFVTEPILWFMNFWISVVYGILYLCFIAYPVVFSQHRGWAPGASSLSFIGIGIGTLTAIVAEPLFRRIIHAQPMDPTTGKPYPEAQASIMAIGAISTAIGQLGFAWTCLPSTIHWAVPIAFGIPFGGGNTISFIYGSNYLAGAYGIYAASALAGNAVIRSIFGGTLPLAGPKMYSALSPQWAGTVLGLLEVALIPIPFVFWRYGGRIRARSKTIQQLREYQEHLDLKRADGLARTERRARRARAAAMETDAVDGGKLSGEKS</sequence>
<evidence type="ECO:0000256" key="7">
    <source>
        <dbReference type="SAM" id="Phobius"/>
    </source>
</evidence>
<protein>
    <recommendedName>
        <fullName evidence="8">Major facilitator superfamily (MFS) profile domain-containing protein</fullName>
    </recommendedName>
</protein>
<feature type="transmembrane region" description="Helical" evidence="7">
    <location>
        <begin position="469"/>
        <end position="491"/>
    </location>
</feature>
<dbReference type="FunFam" id="1.20.1250.20:FF:000011">
    <property type="entry name" value="MFS multidrug transporter, putative"/>
    <property type="match status" value="1"/>
</dbReference>
<feature type="transmembrane region" description="Helical" evidence="7">
    <location>
        <begin position="537"/>
        <end position="557"/>
    </location>
</feature>
<keyword evidence="5" id="KW-0325">Glycoprotein</keyword>
<dbReference type="GO" id="GO:0022857">
    <property type="term" value="F:transmembrane transporter activity"/>
    <property type="evidence" value="ECO:0007669"/>
    <property type="project" value="InterPro"/>
</dbReference>
<dbReference type="SUPFAM" id="SSF103473">
    <property type="entry name" value="MFS general substrate transporter"/>
    <property type="match status" value="1"/>
</dbReference>
<dbReference type="Gene3D" id="1.20.1250.20">
    <property type="entry name" value="MFS general substrate transporter like domains"/>
    <property type="match status" value="1"/>
</dbReference>
<dbReference type="Proteomes" id="UP000784919">
    <property type="component" value="Unassembled WGS sequence"/>
</dbReference>
<dbReference type="Pfam" id="PF07690">
    <property type="entry name" value="MFS_1"/>
    <property type="match status" value="1"/>
</dbReference>
<evidence type="ECO:0000313" key="10">
    <source>
        <dbReference type="Proteomes" id="UP000784919"/>
    </source>
</evidence>
<dbReference type="PANTHER" id="PTHR23502:SF12">
    <property type="entry name" value="MULTIDRUG TRANSPORTER, PUTATIVE (AFU_ORTHOLOGUE AFUA_1G06440)-RELATED"/>
    <property type="match status" value="1"/>
</dbReference>
<evidence type="ECO:0000313" key="9">
    <source>
        <dbReference type="EMBL" id="KAG5969317.1"/>
    </source>
</evidence>
<dbReference type="InterPro" id="IPR036259">
    <property type="entry name" value="MFS_trans_sf"/>
</dbReference>
<proteinExistence type="predicted"/>
<keyword evidence="4 7" id="KW-0472">Membrane</keyword>
<feature type="domain" description="Major facilitator superfamily (MFS) profile" evidence="8">
    <location>
        <begin position="135"/>
        <end position="563"/>
    </location>
</feature>
<dbReference type="InterPro" id="IPR020846">
    <property type="entry name" value="MFS_dom"/>
</dbReference>
<feature type="transmembrane region" description="Helical" evidence="7">
    <location>
        <begin position="169"/>
        <end position="189"/>
    </location>
</feature>
<feature type="region of interest" description="Disordered" evidence="6">
    <location>
        <begin position="1"/>
        <end position="52"/>
    </location>
</feature>
<dbReference type="GO" id="GO:0005886">
    <property type="term" value="C:plasma membrane"/>
    <property type="evidence" value="ECO:0007669"/>
    <property type="project" value="TreeGrafter"/>
</dbReference>
<evidence type="ECO:0000259" key="8">
    <source>
        <dbReference type="PROSITE" id="PS50850"/>
    </source>
</evidence>
<dbReference type="CDD" id="cd17323">
    <property type="entry name" value="MFS_Tpo1_MDR_like"/>
    <property type="match status" value="1"/>
</dbReference>
<dbReference type="PROSITE" id="PS50850">
    <property type="entry name" value="MFS"/>
    <property type="match status" value="1"/>
</dbReference>
<evidence type="ECO:0000256" key="5">
    <source>
        <dbReference type="ARBA" id="ARBA00023180"/>
    </source>
</evidence>
<feature type="transmembrane region" description="Helical" evidence="7">
    <location>
        <begin position="129"/>
        <end position="149"/>
    </location>
</feature>
<evidence type="ECO:0000256" key="6">
    <source>
        <dbReference type="SAM" id="MobiDB-lite"/>
    </source>
</evidence>
<feature type="transmembrane region" description="Helical" evidence="7">
    <location>
        <begin position="400"/>
        <end position="421"/>
    </location>
</feature>
<dbReference type="InterPro" id="IPR011701">
    <property type="entry name" value="MFS"/>
</dbReference>
<feature type="compositionally biased region" description="Low complexity" evidence="6">
    <location>
        <begin position="41"/>
        <end position="52"/>
    </location>
</feature>
<gene>
    <name evidence="9" type="ORF">E4U56_008427</name>
</gene>
<comment type="subcellular location">
    <subcellularLocation>
        <location evidence="1">Membrane</location>
        <topology evidence="1">Multi-pass membrane protein</topology>
    </subcellularLocation>
</comment>
<reference evidence="9" key="1">
    <citation type="journal article" date="2020" name="bioRxiv">
        <title>Whole genome comparisons of ergot fungi reveals the divergence and evolution of species within the genus Claviceps are the result of varying mechanisms driving genome evolution and host range expansion.</title>
        <authorList>
            <person name="Wyka S.A."/>
            <person name="Mondo S.J."/>
            <person name="Liu M."/>
            <person name="Dettman J."/>
            <person name="Nalam V."/>
            <person name="Broders K.D."/>
        </authorList>
    </citation>
    <scope>NUCLEOTIDE SEQUENCE</scope>
    <source>
        <strain evidence="9">CCC 1102</strain>
    </source>
</reference>
<evidence type="ECO:0000256" key="2">
    <source>
        <dbReference type="ARBA" id="ARBA00022692"/>
    </source>
</evidence>
<evidence type="ECO:0000256" key="4">
    <source>
        <dbReference type="ARBA" id="ARBA00023136"/>
    </source>
</evidence>
<comment type="caution">
    <text evidence="9">The sequence shown here is derived from an EMBL/GenBank/DDBJ whole genome shotgun (WGS) entry which is preliminary data.</text>
</comment>
<dbReference type="PANTHER" id="PTHR23502">
    <property type="entry name" value="MAJOR FACILITATOR SUPERFAMILY"/>
    <property type="match status" value="1"/>
</dbReference>
<evidence type="ECO:0000256" key="1">
    <source>
        <dbReference type="ARBA" id="ARBA00004141"/>
    </source>
</evidence>
<dbReference type="OrthoDB" id="3365399at2759"/>
<feature type="transmembrane region" description="Helical" evidence="7">
    <location>
        <begin position="260"/>
        <end position="283"/>
    </location>
</feature>
<feature type="transmembrane region" description="Helical" evidence="7">
    <location>
        <begin position="289"/>
        <end position="308"/>
    </location>
</feature>
<name>A0A9P7SRC0_9HYPO</name>